<reference evidence="1" key="1">
    <citation type="journal article" date="2015" name="Nature">
        <title>Complex archaea that bridge the gap between prokaryotes and eukaryotes.</title>
        <authorList>
            <person name="Spang A."/>
            <person name="Saw J.H."/>
            <person name="Jorgensen S.L."/>
            <person name="Zaremba-Niedzwiedzka K."/>
            <person name="Martijn J."/>
            <person name="Lind A.E."/>
            <person name="van Eijk R."/>
            <person name="Schleper C."/>
            <person name="Guy L."/>
            <person name="Ettema T.J."/>
        </authorList>
    </citation>
    <scope>NUCLEOTIDE SEQUENCE</scope>
</reference>
<dbReference type="AlphaFoldDB" id="A0A0F8WN61"/>
<sequence length="114" mass="13334">MNIPLTMKHEEKDFPFFKMPKVSLLKLLDIENKRALAEELKIVDDWIKNERCECSKNPLIKNKKIALDCEHLNKKISENKIISDSKSKIEKMSSALHYRTMFGHFAIQDKGSKE</sequence>
<evidence type="ECO:0000313" key="1">
    <source>
        <dbReference type="EMBL" id="KKK58312.1"/>
    </source>
</evidence>
<comment type="caution">
    <text evidence="1">The sequence shown here is derived from an EMBL/GenBank/DDBJ whole genome shotgun (WGS) entry which is preliminary data.</text>
</comment>
<gene>
    <name evidence="1" type="ORF">LCGC14_3045720</name>
</gene>
<organism evidence="1">
    <name type="scientific">marine sediment metagenome</name>
    <dbReference type="NCBI Taxonomy" id="412755"/>
    <lineage>
        <taxon>unclassified sequences</taxon>
        <taxon>metagenomes</taxon>
        <taxon>ecological metagenomes</taxon>
    </lineage>
</organism>
<protein>
    <submittedName>
        <fullName evidence="1">Uncharacterized protein</fullName>
    </submittedName>
</protein>
<name>A0A0F8WN61_9ZZZZ</name>
<dbReference type="EMBL" id="LAZR01064046">
    <property type="protein sequence ID" value="KKK58312.1"/>
    <property type="molecule type" value="Genomic_DNA"/>
</dbReference>
<accession>A0A0F8WN61</accession>
<proteinExistence type="predicted"/>